<organism evidence="1 2">
    <name type="scientific">Scophthalmus maximus</name>
    <name type="common">Turbot</name>
    <name type="synonym">Psetta maxima</name>
    <dbReference type="NCBI Taxonomy" id="52904"/>
    <lineage>
        <taxon>Eukaryota</taxon>
        <taxon>Metazoa</taxon>
        <taxon>Chordata</taxon>
        <taxon>Craniata</taxon>
        <taxon>Vertebrata</taxon>
        <taxon>Euteleostomi</taxon>
        <taxon>Actinopterygii</taxon>
        <taxon>Neopterygii</taxon>
        <taxon>Teleostei</taxon>
        <taxon>Neoteleostei</taxon>
        <taxon>Acanthomorphata</taxon>
        <taxon>Carangaria</taxon>
        <taxon>Pleuronectiformes</taxon>
        <taxon>Pleuronectoidei</taxon>
        <taxon>Scophthalmidae</taxon>
        <taxon>Scophthalmus</taxon>
    </lineage>
</organism>
<comment type="caution">
    <text evidence="1">The sequence shown here is derived from an EMBL/GenBank/DDBJ whole genome shotgun (WGS) entry which is preliminary data.</text>
</comment>
<proteinExistence type="predicted"/>
<dbReference type="AlphaFoldDB" id="A0A6A4SC80"/>
<dbReference type="EMBL" id="VEVO01000016">
    <property type="protein sequence ID" value="KAF0029908.1"/>
    <property type="molecule type" value="Genomic_DNA"/>
</dbReference>
<evidence type="ECO:0000313" key="2">
    <source>
        <dbReference type="Proteomes" id="UP000438429"/>
    </source>
</evidence>
<evidence type="ECO:0000313" key="1">
    <source>
        <dbReference type="EMBL" id="KAF0029908.1"/>
    </source>
</evidence>
<name>A0A6A4SC80_SCOMX</name>
<protein>
    <submittedName>
        <fullName evidence="1">Uncharacterized protein</fullName>
    </submittedName>
</protein>
<dbReference type="Proteomes" id="UP000438429">
    <property type="component" value="Unassembled WGS sequence"/>
</dbReference>
<gene>
    <name evidence="1" type="ORF">F2P81_019013</name>
</gene>
<sequence>MVRSSIKDRLHFTSCVITPADQMSPPTLSSQPPKLTCVHYPAQSDAVLPDFVLPSKSESNDLYICAHTCSSSGGMSGKQE</sequence>
<accession>A0A6A4SC80</accession>
<reference evidence="1 2" key="1">
    <citation type="submission" date="2019-06" db="EMBL/GenBank/DDBJ databases">
        <title>Draft genomes of female and male turbot (Scophthalmus maximus).</title>
        <authorList>
            <person name="Xu H."/>
            <person name="Xu X.-W."/>
            <person name="Shao C."/>
            <person name="Chen S."/>
        </authorList>
    </citation>
    <scope>NUCLEOTIDE SEQUENCE [LARGE SCALE GENOMIC DNA]</scope>
    <source>
        <strain evidence="1">Ysfricsl-2016a</strain>
        <tissue evidence="1">Blood</tissue>
    </source>
</reference>